<evidence type="ECO:0000256" key="1">
    <source>
        <dbReference type="ARBA" id="ARBA00022670"/>
    </source>
</evidence>
<keyword evidence="3" id="KW-0378">Hydrolase</keyword>
<reference evidence="7 8" key="1">
    <citation type="submission" date="2020-08" db="EMBL/GenBank/DDBJ databases">
        <title>Complete Genome Sequence of Effusibacillus dendaii Strain skT53, Isolated from Farmland soil.</title>
        <authorList>
            <person name="Konishi T."/>
            <person name="Kawasaki H."/>
        </authorList>
    </citation>
    <scope>NUCLEOTIDE SEQUENCE [LARGE SCALE GENOMIC DNA]</scope>
    <source>
        <strain evidence="8">skT53</strain>
    </source>
</reference>
<name>A0A7I8D7D2_9BACL</name>
<keyword evidence="2" id="KW-0479">Metal-binding</keyword>
<evidence type="ECO:0000259" key="6">
    <source>
        <dbReference type="PROSITE" id="PS50249"/>
    </source>
</evidence>
<dbReference type="GO" id="GO:0008235">
    <property type="term" value="F:metalloexopeptidase activity"/>
    <property type="evidence" value="ECO:0007669"/>
    <property type="project" value="TreeGrafter"/>
</dbReference>
<keyword evidence="4" id="KW-0862">Zinc</keyword>
<evidence type="ECO:0000256" key="5">
    <source>
        <dbReference type="ARBA" id="ARBA00023049"/>
    </source>
</evidence>
<feature type="domain" description="MPN" evidence="6">
    <location>
        <begin position="1"/>
        <end position="121"/>
    </location>
</feature>
<dbReference type="AlphaFoldDB" id="A0A7I8D7D2"/>
<dbReference type="KEGG" id="eff:skT53_09890"/>
<dbReference type="PANTHER" id="PTHR34858">
    <property type="entry name" value="CYSO-CYSTEINE PEPTIDASE"/>
    <property type="match status" value="1"/>
</dbReference>
<evidence type="ECO:0000256" key="4">
    <source>
        <dbReference type="ARBA" id="ARBA00022833"/>
    </source>
</evidence>
<sequence length="130" mass="14839">MRIGRQVWDELVAHLKRELPGEGVGALLGRGQAVRYHPLQNIAMDQTHFAVSPTEWVSLLHELETTQERLVAIVHSHPSAPPVPSQEDREQFLYPESNLLIVSLQQPDKPVAALYRKIGNRLERQEFFTI</sequence>
<protein>
    <recommendedName>
        <fullName evidence="6">MPN domain-containing protein</fullName>
    </recommendedName>
</protein>
<dbReference type="RefSeq" id="WP_200760053.1">
    <property type="nucleotide sequence ID" value="NZ_AP023366.1"/>
</dbReference>
<dbReference type="SUPFAM" id="SSF102712">
    <property type="entry name" value="JAB1/MPN domain"/>
    <property type="match status" value="1"/>
</dbReference>
<keyword evidence="5" id="KW-0482">Metalloprotease</keyword>
<accession>A0A7I8D7D2</accession>
<evidence type="ECO:0000256" key="3">
    <source>
        <dbReference type="ARBA" id="ARBA00022801"/>
    </source>
</evidence>
<dbReference type="InterPro" id="IPR028090">
    <property type="entry name" value="JAB_dom_prok"/>
</dbReference>
<keyword evidence="1" id="KW-0645">Protease</keyword>
<dbReference type="CDD" id="cd08070">
    <property type="entry name" value="MPN_like"/>
    <property type="match status" value="1"/>
</dbReference>
<evidence type="ECO:0000256" key="2">
    <source>
        <dbReference type="ARBA" id="ARBA00022723"/>
    </source>
</evidence>
<dbReference type="InterPro" id="IPR037518">
    <property type="entry name" value="MPN"/>
</dbReference>
<evidence type="ECO:0000313" key="7">
    <source>
        <dbReference type="EMBL" id="BCJ86004.1"/>
    </source>
</evidence>
<dbReference type="Proteomes" id="UP000593802">
    <property type="component" value="Chromosome"/>
</dbReference>
<dbReference type="Pfam" id="PF14464">
    <property type="entry name" value="Prok-JAB"/>
    <property type="match status" value="1"/>
</dbReference>
<evidence type="ECO:0000313" key="8">
    <source>
        <dbReference type="Proteomes" id="UP000593802"/>
    </source>
</evidence>
<dbReference type="InterPro" id="IPR051929">
    <property type="entry name" value="VirAsm_ModProt"/>
</dbReference>
<gene>
    <name evidence="7" type="ORF">skT53_09890</name>
</gene>
<proteinExistence type="predicted"/>
<dbReference type="PROSITE" id="PS50249">
    <property type="entry name" value="MPN"/>
    <property type="match status" value="1"/>
</dbReference>
<keyword evidence="8" id="KW-1185">Reference proteome</keyword>
<dbReference type="PANTHER" id="PTHR34858:SF1">
    <property type="entry name" value="CYSO-CYSTEINE PEPTIDASE"/>
    <property type="match status" value="1"/>
</dbReference>
<dbReference type="Gene3D" id="3.40.140.10">
    <property type="entry name" value="Cytidine Deaminase, domain 2"/>
    <property type="match status" value="1"/>
</dbReference>
<dbReference type="GO" id="GO:0006508">
    <property type="term" value="P:proteolysis"/>
    <property type="evidence" value="ECO:0007669"/>
    <property type="project" value="UniProtKB-KW"/>
</dbReference>
<organism evidence="7 8">
    <name type="scientific">Effusibacillus dendaii</name>
    <dbReference type="NCBI Taxonomy" id="2743772"/>
    <lineage>
        <taxon>Bacteria</taxon>
        <taxon>Bacillati</taxon>
        <taxon>Bacillota</taxon>
        <taxon>Bacilli</taxon>
        <taxon>Bacillales</taxon>
        <taxon>Alicyclobacillaceae</taxon>
        <taxon>Effusibacillus</taxon>
    </lineage>
</organism>
<dbReference type="EMBL" id="AP023366">
    <property type="protein sequence ID" value="BCJ86004.1"/>
    <property type="molecule type" value="Genomic_DNA"/>
</dbReference>
<dbReference type="GO" id="GO:0008270">
    <property type="term" value="F:zinc ion binding"/>
    <property type="evidence" value="ECO:0007669"/>
    <property type="project" value="TreeGrafter"/>
</dbReference>